<protein>
    <submittedName>
        <fullName evidence="1">Uncharacterized protein</fullName>
    </submittedName>
</protein>
<sequence>MKRKETRMRKYINEYIEFGKQEREIIEGKITLYSLNKKKRMKYLILQYQKLLDLRKWNFRKKNNDLHEKLVNSLSLQDMKSYLKGLIKSRNLFEKNIKKLKIRIKELLGEELEFDGKSVL</sequence>
<dbReference type="AlphaFoldDB" id="A0A0F9LXM6"/>
<evidence type="ECO:0000313" key="1">
    <source>
        <dbReference type="EMBL" id="KKM98143.1"/>
    </source>
</evidence>
<proteinExistence type="predicted"/>
<name>A0A0F9LXM6_9ZZZZ</name>
<organism evidence="1">
    <name type="scientific">marine sediment metagenome</name>
    <dbReference type="NCBI Taxonomy" id="412755"/>
    <lineage>
        <taxon>unclassified sequences</taxon>
        <taxon>metagenomes</taxon>
        <taxon>ecological metagenomes</taxon>
    </lineage>
</organism>
<accession>A0A0F9LXM6</accession>
<gene>
    <name evidence="1" type="ORF">LCGC14_1161020</name>
</gene>
<comment type="caution">
    <text evidence="1">The sequence shown here is derived from an EMBL/GenBank/DDBJ whole genome shotgun (WGS) entry which is preliminary data.</text>
</comment>
<reference evidence="1" key="1">
    <citation type="journal article" date="2015" name="Nature">
        <title>Complex archaea that bridge the gap between prokaryotes and eukaryotes.</title>
        <authorList>
            <person name="Spang A."/>
            <person name="Saw J.H."/>
            <person name="Jorgensen S.L."/>
            <person name="Zaremba-Niedzwiedzka K."/>
            <person name="Martijn J."/>
            <person name="Lind A.E."/>
            <person name="van Eijk R."/>
            <person name="Schleper C."/>
            <person name="Guy L."/>
            <person name="Ettema T.J."/>
        </authorList>
    </citation>
    <scope>NUCLEOTIDE SEQUENCE</scope>
</reference>
<dbReference type="EMBL" id="LAZR01005661">
    <property type="protein sequence ID" value="KKM98143.1"/>
    <property type="molecule type" value="Genomic_DNA"/>
</dbReference>